<keyword evidence="4" id="KW-1185">Reference proteome</keyword>
<dbReference type="PANTHER" id="PTHR43674:SF2">
    <property type="entry name" value="BETA-UREIDOPROPIONASE"/>
    <property type="match status" value="1"/>
</dbReference>
<dbReference type="Gene3D" id="3.60.110.10">
    <property type="entry name" value="Carbon-nitrogen hydrolase"/>
    <property type="match status" value="1"/>
</dbReference>
<gene>
    <name evidence="3" type="ORF">BKA14_001008</name>
</gene>
<sequence>MLIGVCQTPEILGDVAAARDLVHDVARQAAGVDLLVFPECFLQGYQPTPEHVRRHAMRCADVRLDVPGTVVLGMIERDGDRFYNSAAVFAGGCYLGAYRKTFLTRGERVFTAGGAYPVFRAGGTTFGVNICFDGRYPHAAAAIARQGATLLAFPAQNMMRREKAYEWQEKHNALRRRRVAETGLWLASADVTGERGTTHLGLGPTCVMNPAGQIVAEVPPGTVGVATAEIH</sequence>
<evidence type="ECO:0000256" key="1">
    <source>
        <dbReference type="ARBA" id="ARBA00022801"/>
    </source>
</evidence>
<dbReference type="GO" id="GO:0016811">
    <property type="term" value="F:hydrolase activity, acting on carbon-nitrogen (but not peptide) bonds, in linear amides"/>
    <property type="evidence" value="ECO:0007669"/>
    <property type="project" value="UniProtKB-ARBA"/>
</dbReference>
<dbReference type="PROSITE" id="PS50263">
    <property type="entry name" value="CN_HYDROLASE"/>
    <property type="match status" value="1"/>
</dbReference>
<dbReference type="InterPro" id="IPR003010">
    <property type="entry name" value="C-N_Hydrolase"/>
</dbReference>
<evidence type="ECO:0000259" key="2">
    <source>
        <dbReference type="PROSITE" id="PS50263"/>
    </source>
</evidence>
<dbReference type="PANTHER" id="PTHR43674">
    <property type="entry name" value="NITRILASE C965.09-RELATED"/>
    <property type="match status" value="1"/>
</dbReference>
<dbReference type="InterPro" id="IPR050345">
    <property type="entry name" value="Aliph_Amidase/BUP"/>
</dbReference>
<protein>
    <submittedName>
        <fullName evidence="3">Putative amidohydrolase</fullName>
    </submittedName>
</protein>
<evidence type="ECO:0000313" key="3">
    <source>
        <dbReference type="EMBL" id="MBB4690860.1"/>
    </source>
</evidence>
<dbReference type="InterPro" id="IPR036526">
    <property type="entry name" value="C-N_Hydrolase_sf"/>
</dbReference>
<name>A0A7W7CPF1_9ACTN</name>
<feature type="domain" description="CN hydrolase" evidence="2">
    <location>
        <begin position="1"/>
        <end position="231"/>
    </location>
</feature>
<keyword evidence="1 3" id="KW-0378">Hydrolase</keyword>
<comment type="caution">
    <text evidence="3">The sequence shown here is derived from an EMBL/GenBank/DDBJ whole genome shotgun (WGS) entry which is preliminary data.</text>
</comment>
<dbReference type="Pfam" id="PF00795">
    <property type="entry name" value="CN_hydrolase"/>
    <property type="match status" value="1"/>
</dbReference>
<dbReference type="AlphaFoldDB" id="A0A7W7CPF1"/>
<dbReference type="RefSeq" id="WP_184949764.1">
    <property type="nucleotide sequence ID" value="NZ_BOMC01000011.1"/>
</dbReference>
<dbReference type="Proteomes" id="UP000542742">
    <property type="component" value="Unassembled WGS sequence"/>
</dbReference>
<dbReference type="SUPFAM" id="SSF56317">
    <property type="entry name" value="Carbon-nitrogen hydrolase"/>
    <property type="match status" value="1"/>
</dbReference>
<dbReference type="CDD" id="cd07197">
    <property type="entry name" value="nitrilase"/>
    <property type="match status" value="1"/>
</dbReference>
<evidence type="ECO:0000313" key="4">
    <source>
        <dbReference type="Proteomes" id="UP000542742"/>
    </source>
</evidence>
<proteinExistence type="predicted"/>
<dbReference type="EMBL" id="JACHMF010000001">
    <property type="protein sequence ID" value="MBB4690860.1"/>
    <property type="molecule type" value="Genomic_DNA"/>
</dbReference>
<organism evidence="3 4">
    <name type="scientific">Paractinoplanes abujensis</name>
    <dbReference type="NCBI Taxonomy" id="882441"/>
    <lineage>
        <taxon>Bacteria</taxon>
        <taxon>Bacillati</taxon>
        <taxon>Actinomycetota</taxon>
        <taxon>Actinomycetes</taxon>
        <taxon>Micromonosporales</taxon>
        <taxon>Micromonosporaceae</taxon>
        <taxon>Paractinoplanes</taxon>
    </lineage>
</organism>
<reference evidence="3 4" key="1">
    <citation type="submission" date="2020-08" db="EMBL/GenBank/DDBJ databases">
        <title>Sequencing the genomes of 1000 actinobacteria strains.</title>
        <authorList>
            <person name="Klenk H.-P."/>
        </authorList>
    </citation>
    <scope>NUCLEOTIDE SEQUENCE [LARGE SCALE GENOMIC DNA]</scope>
    <source>
        <strain evidence="3 4">DSM 45518</strain>
    </source>
</reference>
<accession>A0A7W7CPF1</accession>